<dbReference type="PANTHER" id="PTHR11113">
    <property type="entry name" value="N-ACETYLGLUCOSAMINE-6-PHOSPHATE DEACETYLASE"/>
    <property type="match status" value="1"/>
</dbReference>
<dbReference type="Pfam" id="PF01979">
    <property type="entry name" value="Amidohydro_1"/>
    <property type="match status" value="1"/>
</dbReference>
<dbReference type="InterPro" id="IPR032466">
    <property type="entry name" value="Metal_Hydrolase"/>
</dbReference>
<evidence type="ECO:0000313" key="5">
    <source>
        <dbReference type="Proteomes" id="UP000652354"/>
    </source>
</evidence>
<evidence type="ECO:0000256" key="2">
    <source>
        <dbReference type="ARBA" id="ARBA00022801"/>
    </source>
</evidence>
<dbReference type="Gene3D" id="3.20.20.140">
    <property type="entry name" value="Metal-dependent hydrolases"/>
    <property type="match status" value="1"/>
</dbReference>
<name>A0A919ULH3_9MICO</name>
<dbReference type="Proteomes" id="UP000652354">
    <property type="component" value="Unassembled WGS sequence"/>
</dbReference>
<protein>
    <recommendedName>
        <fullName evidence="3">Amidohydrolase-related domain-containing protein</fullName>
    </recommendedName>
</protein>
<evidence type="ECO:0000256" key="1">
    <source>
        <dbReference type="ARBA" id="ARBA00010716"/>
    </source>
</evidence>
<dbReference type="InterPro" id="IPR006680">
    <property type="entry name" value="Amidohydro-rel"/>
</dbReference>
<gene>
    <name evidence="4" type="ORF">Dac01nite_14700</name>
</gene>
<dbReference type="RefSeq" id="WP_203655301.1">
    <property type="nucleotide sequence ID" value="NZ_BONR01000003.1"/>
</dbReference>
<dbReference type="AlphaFoldDB" id="A0A919ULH3"/>
<keyword evidence="5" id="KW-1185">Reference proteome</keyword>
<comment type="similarity">
    <text evidence="1">Belongs to the metallo-dependent hydrolases superfamily. NagA family.</text>
</comment>
<dbReference type="EMBL" id="BONR01000003">
    <property type="protein sequence ID" value="GIG54718.1"/>
    <property type="molecule type" value="Genomic_DNA"/>
</dbReference>
<dbReference type="GO" id="GO:0006046">
    <property type="term" value="P:N-acetylglucosamine catabolic process"/>
    <property type="evidence" value="ECO:0007669"/>
    <property type="project" value="TreeGrafter"/>
</dbReference>
<dbReference type="SUPFAM" id="SSF51556">
    <property type="entry name" value="Metallo-dependent hydrolases"/>
    <property type="match status" value="1"/>
</dbReference>
<evidence type="ECO:0000313" key="4">
    <source>
        <dbReference type="EMBL" id="GIG54718.1"/>
    </source>
</evidence>
<sequence length="291" mass="29496">MTVLTDIHCHGGGGHAFGETLEGTLAAAAAHRGSGTGGVVASFVSLSLESTRAQLDVMRAAMRRDPSILGVHLEGPFLSPRRKGAHDPAALAAPEEPLVSALLEAGDEVLRQITIAPELPGALEAIERFAAAGVTVAVGHTEADASLAREAFDAGARLLTHAFNAMPGIGARAIGPAGAALADERVALEVIADGIHVDPGLIAAMFRAAPGRVVLVTDAMAAAASADGDYVLGTLPVEVRDGRALIAGTDTLAGSTLTLTRAIEVCVQAGVPREDAVSAASEVPRRVLGLR</sequence>
<dbReference type="GO" id="GO:0008448">
    <property type="term" value="F:N-acetylglucosamine-6-phosphate deacetylase activity"/>
    <property type="evidence" value="ECO:0007669"/>
    <property type="project" value="TreeGrafter"/>
</dbReference>
<dbReference type="PANTHER" id="PTHR11113:SF14">
    <property type="entry name" value="N-ACETYLGLUCOSAMINE-6-PHOSPHATE DEACETYLASE"/>
    <property type="match status" value="1"/>
</dbReference>
<evidence type="ECO:0000259" key="3">
    <source>
        <dbReference type="Pfam" id="PF01979"/>
    </source>
</evidence>
<accession>A0A919ULH3</accession>
<comment type="caution">
    <text evidence="4">The sequence shown here is derived from an EMBL/GenBank/DDBJ whole genome shotgun (WGS) entry which is preliminary data.</text>
</comment>
<feature type="domain" description="Amidohydrolase-related" evidence="3">
    <location>
        <begin position="5"/>
        <end position="290"/>
    </location>
</feature>
<proteinExistence type="inferred from homology"/>
<reference evidence="4" key="1">
    <citation type="submission" date="2021-01" db="EMBL/GenBank/DDBJ databases">
        <title>Whole genome shotgun sequence of Demequina activiva NBRC 110675.</title>
        <authorList>
            <person name="Komaki H."/>
            <person name="Tamura T."/>
        </authorList>
    </citation>
    <scope>NUCLEOTIDE SEQUENCE</scope>
    <source>
        <strain evidence="4">NBRC 110675</strain>
    </source>
</reference>
<organism evidence="4 5">
    <name type="scientific">Demequina activiva</name>
    <dbReference type="NCBI Taxonomy" id="1582364"/>
    <lineage>
        <taxon>Bacteria</taxon>
        <taxon>Bacillati</taxon>
        <taxon>Actinomycetota</taxon>
        <taxon>Actinomycetes</taxon>
        <taxon>Micrococcales</taxon>
        <taxon>Demequinaceae</taxon>
        <taxon>Demequina</taxon>
    </lineage>
</organism>
<keyword evidence="2" id="KW-0378">Hydrolase</keyword>